<accession>A0A0B9FY33</accession>
<dbReference type="Proteomes" id="UP000031278">
    <property type="component" value="Unassembled WGS sequence"/>
</dbReference>
<evidence type="ECO:0000313" key="3">
    <source>
        <dbReference type="Proteomes" id="UP000031278"/>
    </source>
</evidence>
<proteinExistence type="predicted"/>
<reference evidence="2 3" key="1">
    <citation type="submission" date="2014-12" db="EMBL/GenBank/DDBJ databases">
        <title>Genome sequencing of Photobacterium gaetbulicola AD005a.</title>
        <authorList>
            <person name="Adrian T.G.S."/>
            <person name="Chan K.G."/>
        </authorList>
    </citation>
    <scope>NUCLEOTIDE SEQUENCE [LARGE SCALE GENOMIC DNA]</scope>
    <source>
        <strain evidence="2 3">AD005a</strain>
    </source>
</reference>
<dbReference type="GO" id="GO:0000166">
    <property type="term" value="F:nucleotide binding"/>
    <property type="evidence" value="ECO:0007669"/>
    <property type="project" value="InterPro"/>
</dbReference>
<dbReference type="GO" id="GO:0006281">
    <property type="term" value="P:DNA repair"/>
    <property type="evidence" value="ECO:0007669"/>
    <property type="project" value="InterPro"/>
</dbReference>
<dbReference type="RefSeq" id="WP_039467973.1">
    <property type="nucleotide sequence ID" value="NZ_JWLZ01000201.1"/>
</dbReference>
<comment type="caution">
    <text evidence="2">The sequence shown here is derived from an EMBL/GenBank/DDBJ whole genome shotgun (WGS) entry which is preliminary data.</text>
</comment>
<dbReference type="Pfam" id="PF14520">
    <property type="entry name" value="HHH_5"/>
    <property type="match status" value="1"/>
</dbReference>
<feature type="domain" description="Helix-hairpin-helix DNA-binding motif class 1" evidence="1">
    <location>
        <begin position="220"/>
        <end position="239"/>
    </location>
</feature>
<dbReference type="Gene3D" id="1.10.150.20">
    <property type="entry name" value="5' to 3' exonuclease, C-terminal subdomain"/>
    <property type="match status" value="1"/>
</dbReference>
<sequence length="241" mass="27009">MGLFDFIFDKSKKEPTQNQKPVEPEVKQAPKHYQDIVSDNTDICEGMIFHPTCQLRTPLFVLKKCGEVFHGDSEPPTYGEPKDGIWLPKLSSDFDFLDQGSTTASDAGQVNQDEYINYAVGLLSIFDSDKPIENKMAEALSYAGDDESLKRIESGILSHYAEQNIADVMARFVSNKERKEYYFDKPNRLTLVDGVNKKIAQSLEANGIQTAKELSKLTEDELLKINGIGRVSAKNIVSYLS</sequence>
<dbReference type="GO" id="GO:0003677">
    <property type="term" value="F:DNA binding"/>
    <property type="evidence" value="ECO:0007669"/>
    <property type="project" value="InterPro"/>
</dbReference>
<dbReference type="InterPro" id="IPR010995">
    <property type="entry name" value="DNA_repair_Rad51/TF_NusA_a-hlx"/>
</dbReference>
<evidence type="ECO:0000313" key="2">
    <source>
        <dbReference type="EMBL" id="KHT61473.1"/>
    </source>
</evidence>
<dbReference type="AlphaFoldDB" id="A0A0B9FY33"/>
<name>A0A0B9FY33_9GAMM</name>
<gene>
    <name evidence="2" type="ORF">RJ45_22745</name>
</gene>
<evidence type="ECO:0000259" key="1">
    <source>
        <dbReference type="SMART" id="SM00278"/>
    </source>
</evidence>
<dbReference type="SUPFAM" id="SSF47794">
    <property type="entry name" value="Rad51 N-terminal domain-like"/>
    <property type="match status" value="1"/>
</dbReference>
<dbReference type="EMBL" id="JWLZ01000201">
    <property type="protein sequence ID" value="KHT61473.1"/>
    <property type="molecule type" value="Genomic_DNA"/>
</dbReference>
<protein>
    <recommendedName>
        <fullName evidence="1">Helix-hairpin-helix DNA-binding motif class 1 domain-containing protein</fullName>
    </recommendedName>
</protein>
<dbReference type="InterPro" id="IPR003583">
    <property type="entry name" value="Hlx-hairpin-Hlx_DNA-bd_motif"/>
</dbReference>
<dbReference type="SMART" id="SM00278">
    <property type="entry name" value="HhH1"/>
    <property type="match status" value="2"/>
</dbReference>
<organism evidence="2 3">
    <name type="scientific">Photobacterium gaetbulicola</name>
    <dbReference type="NCBI Taxonomy" id="1295392"/>
    <lineage>
        <taxon>Bacteria</taxon>
        <taxon>Pseudomonadati</taxon>
        <taxon>Pseudomonadota</taxon>
        <taxon>Gammaproteobacteria</taxon>
        <taxon>Vibrionales</taxon>
        <taxon>Vibrionaceae</taxon>
        <taxon>Photobacterium</taxon>
    </lineage>
</organism>
<feature type="domain" description="Helix-hairpin-helix DNA-binding motif class 1" evidence="1">
    <location>
        <begin position="187"/>
        <end position="206"/>
    </location>
</feature>